<evidence type="ECO:0000256" key="1">
    <source>
        <dbReference type="SAM" id="Phobius"/>
    </source>
</evidence>
<dbReference type="EMBL" id="JBIAWJ010000003">
    <property type="protein sequence ID" value="MFF4521720.1"/>
    <property type="molecule type" value="Genomic_DNA"/>
</dbReference>
<accession>A0ABW6UHQ8</accession>
<gene>
    <name evidence="2" type="ORF">ACFY1D_09765</name>
</gene>
<sequence>MEPDPTGMLERPGKRPWRHVFRLLVALSLVALVCLALWQYRQAERLVTGERADVVDVRRCSTHSYKGTQLYTCRATWRFSDERTGEGYIDAGTEPTRKGSTVFAGDDWGYRSHGDLLGSVLPETGVFLLVLGGLAVLLVIPRFGRRRGYTLPHGR</sequence>
<keyword evidence="1" id="KW-1133">Transmembrane helix</keyword>
<evidence type="ECO:0000313" key="2">
    <source>
        <dbReference type="EMBL" id="MFF4521720.1"/>
    </source>
</evidence>
<dbReference type="Proteomes" id="UP001602058">
    <property type="component" value="Unassembled WGS sequence"/>
</dbReference>
<feature type="transmembrane region" description="Helical" evidence="1">
    <location>
        <begin position="120"/>
        <end position="140"/>
    </location>
</feature>
<comment type="caution">
    <text evidence="2">The sequence shown here is derived from an EMBL/GenBank/DDBJ whole genome shotgun (WGS) entry which is preliminary data.</text>
</comment>
<evidence type="ECO:0008006" key="4">
    <source>
        <dbReference type="Google" id="ProtNLM"/>
    </source>
</evidence>
<keyword evidence="1" id="KW-0812">Transmembrane</keyword>
<dbReference type="RefSeq" id="WP_351081301.1">
    <property type="nucleotide sequence ID" value="NZ_JBEOZG010000012.1"/>
</dbReference>
<keyword evidence="1" id="KW-0472">Membrane</keyword>
<evidence type="ECO:0000313" key="3">
    <source>
        <dbReference type="Proteomes" id="UP001602058"/>
    </source>
</evidence>
<name>A0ABW6UHQ8_9ACTN</name>
<reference evidence="2 3" key="1">
    <citation type="submission" date="2024-10" db="EMBL/GenBank/DDBJ databases">
        <title>The Natural Products Discovery Center: Release of the First 8490 Sequenced Strains for Exploring Actinobacteria Biosynthetic Diversity.</title>
        <authorList>
            <person name="Kalkreuter E."/>
            <person name="Kautsar S.A."/>
            <person name="Yang D."/>
            <person name="Bader C.D."/>
            <person name="Teijaro C.N."/>
            <person name="Fluegel L."/>
            <person name="Davis C.M."/>
            <person name="Simpson J.R."/>
            <person name="Lauterbach L."/>
            <person name="Steele A.D."/>
            <person name="Gui C."/>
            <person name="Meng S."/>
            <person name="Li G."/>
            <person name="Viehrig K."/>
            <person name="Ye F."/>
            <person name="Su P."/>
            <person name="Kiefer A.F."/>
            <person name="Nichols A."/>
            <person name="Cepeda A.J."/>
            <person name="Yan W."/>
            <person name="Fan B."/>
            <person name="Jiang Y."/>
            <person name="Adhikari A."/>
            <person name="Zheng C.-J."/>
            <person name="Schuster L."/>
            <person name="Cowan T.M."/>
            <person name="Smanski M.J."/>
            <person name="Chevrette M.G."/>
            <person name="De Carvalho L.P.S."/>
            <person name="Shen B."/>
        </authorList>
    </citation>
    <scope>NUCLEOTIDE SEQUENCE [LARGE SCALE GENOMIC DNA]</scope>
    <source>
        <strain evidence="2 3">NPDC001390</strain>
    </source>
</reference>
<proteinExistence type="predicted"/>
<feature type="transmembrane region" description="Helical" evidence="1">
    <location>
        <begin position="20"/>
        <end position="40"/>
    </location>
</feature>
<organism evidence="2 3">
    <name type="scientific">Streptomyces bluensis</name>
    <dbReference type="NCBI Taxonomy" id="33897"/>
    <lineage>
        <taxon>Bacteria</taxon>
        <taxon>Bacillati</taxon>
        <taxon>Actinomycetota</taxon>
        <taxon>Actinomycetes</taxon>
        <taxon>Kitasatosporales</taxon>
        <taxon>Streptomycetaceae</taxon>
        <taxon>Streptomyces</taxon>
    </lineage>
</organism>
<keyword evidence="3" id="KW-1185">Reference proteome</keyword>
<protein>
    <recommendedName>
        <fullName evidence="4">DUF3592 domain-containing protein</fullName>
    </recommendedName>
</protein>